<keyword evidence="1" id="KW-0472">Membrane</keyword>
<dbReference type="AlphaFoldDB" id="A0A383AUW9"/>
<dbReference type="EMBL" id="UINC01194966">
    <property type="protein sequence ID" value="SVE11319.1"/>
    <property type="molecule type" value="Genomic_DNA"/>
</dbReference>
<gene>
    <name evidence="2" type="ORF">METZ01_LOCUS464173</name>
</gene>
<feature type="transmembrane region" description="Helical" evidence="1">
    <location>
        <begin position="29"/>
        <end position="50"/>
    </location>
</feature>
<evidence type="ECO:0000313" key="2">
    <source>
        <dbReference type="EMBL" id="SVE11319.1"/>
    </source>
</evidence>
<evidence type="ECO:0000256" key="1">
    <source>
        <dbReference type="SAM" id="Phobius"/>
    </source>
</evidence>
<protein>
    <recommendedName>
        <fullName evidence="3">Polysaccharide biosynthesis protein C-terminal domain-containing protein</fullName>
    </recommendedName>
</protein>
<organism evidence="2">
    <name type="scientific">marine metagenome</name>
    <dbReference type="NCBI Taxonomy" id="408172"/>
    <lineage>
        <taxon>unclassified sequences</taxon>
        <taxon>metagenomes</taxon>
        <taxon>ecological metagenomes</taxon>
    </lineage>
</organism>
<evidence type="ECO:0008006" key="3">
    <source>
        <dbReference type="Google" id="ProtNLM"/>
    </source>
</evidence>
<feature type="non-terminal residue" evidence="2">
    <location>
        <position position="58"/>
    </location>
</feature>
<proteinExistence type="predicted"/>
<reference evidence="2" key="1">
    <citation type="submission" date="2018-05" db="EMBL/GenBank/DDBJ databases">
        <authorList>
            <person name="Lanie J.A."/>
            <person name="Ng W.-L."/>
            <person name="Kazmierczak K.M."/>
            <person name="Andrzejewski T.M."/>
            <person name="Davidsen T.M."/>
            <person name="Wayne K.J."/>
            <person name="Tettelin H."/>
            <person name="Glass J.I."/>
            <person name="Rusch D."/>
            <person name="Podicherti R."/>
            <person name="Tsui H.-C.T."/>
            <person name="Winkler M.E."/>
        </authorList>
    </citation>
    <scope>NUCLEOTIDE SEQUENCE</scope>
</reference>
<keyword evidence="1" id="KW-0812">Transmembrane</keyword>
<keyword evidence="1" id="KW-1133">Transmembrane helix</keyword>
<sequence length="58" mass="6337">MGIRKPVIKAGKQGFVYGLGNILNKFASFLLIPVYTGFLPTSVVGILILIELFENLLV</sequence>
<name>A0A383AUW9_9ZZZZ</name>
<accession>A0A383AUW9</accession>